<feature type="signal peptide" evidence="1">
    <location>
        <begin position="1"/>
        <end position="18"/>
    </location>
</feature>
<organism evidence="4 5">
    <name type="scientific">Muraenolepis orangiensis</name>
    <name type="common">Patagonian moray cod</name>
    <dbReference type="NCBI Taxonomy" id="630683"/>
    <lineage>
        <taxon>Eukaryota</taxon>
        <taxon>Metazoa</taxon>
        <taxon>Chordata</taxon>
        <taxon>Craniata</taxon>
        <taxon>Vertebrata</taxon>
        <taxon>Euteleostomi</taxon>
        <taxon>Actinopterygii</taxon>
        <taxon>Neopterygii</taxon>
        <taxon>Teleostei</taxon>
        <taxon>Neoteleostei</taxon>
        <taxon>Acanthomorphata</taxon>
        <taxon>Zeiogadaria</taxon>
        <taxon>Gadariae</taxon>
        <taxon>Gadiformes</taxon>
        <taxon>Muraenolepidoidei</taxon>
        <taxon>Muraenolepididae</taxon>
        <taxon>Muraenolepis</taxon>
    </lineage>
</organism>
<dbReference type="EMBL" id="JANIIK010000048">
    <property type="protein sequence ID" value="KAJ3599736.1"/>
    <property type="molecule type" value="Genomic_DNA"/>
</dbReference>
<dbReference type="PANTHER" id="PTHR22050:SF1">
    <property type="entry name" value="TRANSMEMBRANE PROTEIN 131"/>
    <property type="match status" value="1"/>
</dbReference>
<dbReference type="AlphaFoldDB" id="A0A9Q0E3V9"/>
<sequence length="349" mass="38792">MFADVLFVPLLLWPLAASSLTHRDLHFEPPMLDFSEHPVGTPKREKVHLHNPSPEEISLVSISGSTAHFQASFFQHAILPPGGTTWFHVVFLARVVGNIENTLFVNTSHHGLFTYQVVEVSSSGGDLHLELPTGQHPHTDHLWSVRTSPPNRAISVEFKAVTLKGHQRGPLRTYQRGLTIEDHRGPSRTYHRGPTKVASITFDASKAARPAQWSGKVVIKVTGQGPFTLEISYQADVLVGYLGLDHATTLFHIRNSPLEPVVRSIFLTNTFSYPVQILNTSLNATTVFTVQNQSAVVLPAQGSRYVFSLVFRPVRPSVLTNILLMTNLSRFHLPVLSYTGLLEVHFYCS</sequence>
<dbReference type="InterPro" id="IPR039877">
    <property type="entry name" value="TMEM131-like"/>
</dbReference>
<dbReference type="InterPro" id="IPR013783">
    <property type="entry name" value="Ig-like_fold"/>
</dbReference>
<dbReference type="InterPro" id="IPR022113">
    <property type="entry name" value="TMEM131L_N"/>
</dbReference>
<reference evidence="4" key="1">
    <citation type="submission" date="2022-07" db="EMBL/GenBank/DDBJ databases">
        <title>Chromosome-level genome of Muraenolepis orangiensis.</title>
        <authorList>
            <person name="Kim J."/>
        </authorList>
    </citation>
    <scope>NUCLEOTIDE SEQUENCE</scope>
    <source>
        <strain evidence="4">KU_S4_2022</strain>
        <tissue evidence="4">Muscle</tissue>
    </source>
</reference>
<dbReference type="Pfam" id="PF12371">
    <property type="entry name" value="TMEM131_like_N"/>
    <property type="match status" value="1"/>
</dbReference>
<feature type="chain" id="PRO_5040487734" description="Transmembrane protein 131-like N-terminal domain-containing protein" evidence="1">
    <location>
        <begin position="19"/>
        <end position="349"/>
    </location>
</feature>
<evidence type="ECO:0000256" key="1">
    <source>
        <dbReference type="SAM" id="SignalP"/>
    </source>
</evidence>
<keyword evidence="1" id="KW-0732">Signal</keyword>
<dbReference type="Gene3D" id="2.60.40.10">
    <property type="entry name" value="Immunoglobulins"/>
    <property type="match status" value="1"/>
</dbReference>
<name>A0A9Q0E3V9_9TELE</name>
<protein>
    <recommendedName>
        <fullName evidence="6">Transmembrane protein 131-like N-terminal domain-containing protein</fullName>
    </recommendedName>
</protein>
<dbReference type="PANTHER" id="PTHR22050">
    <property type="entry name" value="RW1 PROTEIN HOMOLOG"/>
    <property type="match status" value="1"/>
</dbReference>
<keyword evidence="5" id="KW-1185">Reference proteome</keyword>
<proteinExistence type="predicted"/>
<evidence type="ECO:0000259" key="3">
    <source>
        <dbReference type="Pfam" id="PF24498"/>
    </source>
</evidence>
<evidence type="ECO:0008006" key="6">
    <source>
        <dbReference type="Google" id="ProtNLM"/>
    </source>
</evidence>
<gene>
    <name evidence="4" type="ORF">NHX12_033692</name>
</gene>
<comment type="caution">
    <text evidence="4">The sequence shown here is derived from an EMBL/GenBank/DDBJ whole genome shotgun (WGS) entry which is preliminary data.</text>
</comment>
<dbReference type="GO" id="GO:0016020">
    <property type="term" value="C:membrane"/>
    <property type="evidence" value="ECO:0007669"/>
    <property type="project" value="TreeGrafter"/>
</dbReference>
<dbReference type="Pfam" id="PF24498">
    <property type="entry name" value="Ig_TMEM131L_3"/>
    <property type="match status" value="1"/>
</dbReference>
<evidence type="ECO:0000259" key="2">
    <source>
        <dbReference type="Pfam" id="PF12371"/>
    </source>
</evidence>
<feature type="domain" description="Transmembrane protein 131-like N-terminal" evidence="2">
    <location>
        <begin position="25"/>
        <end position="107"/>
    </location>
</feature>
<accession>A0A9Q0E3V9</accession>
<dbReference type="OrthoDB" id="8950634at2759"/>
<feature type="domain" description="TMEM131L third Ig-like" evidence="3">
    <location>
        <begin position="245"/>
        <end position="338"/>
    </location>
</feature>
<evidence type="ECO:0000313" key="4">
    <source>
        <dbReference type="EMBL" id="KAJ3599736.1"/>
    </source>
</evidence>
<dbReference type="Proteomes" id="UP001148018">
    <property type="component" value="Unassembled WGS sequence"/>
</dbReference>
<dbReference type="InterPro" id="IPR055435">
    <property type="entry name" value="Ig_TMEM131L_3"/>
</dbReference>
<evidence type="ECO:0000313" key="5">
    <source>
        <dbReference type="Proteomes" id="UP001148018"/>
    </source>
</evidence>